<dbReference type="RefSeq" id="WP_183528701.1">
    <property type="nucleotide sequence ID" value="NZ_JACIJM010000005.1"/>
</dbReference>
<dbReference type="Pfam" id="PF01494">
    <property type="entry name" value="FAD_binding_3"/>
    <property type="match status" value="1"/>
</dbReference>
<keyword evidence="5" id="KW-1185">Reference proteome</keyword>
<dbReference type="GO" id="GO:0004497">
    <property type="term" value="F:monooxygenase activity"/>
    <property type="evidence" value="ECO:0007669"/>
    <property type="project" value="UniProtKB-KW"/>
</dbReference>
<dbReference type="GO" id="GO:0071949">
    <property type="term" value="F:FAD binding"/>
    <property type="evidence" value="ECO:0007669"/>
    <property type="project" value="InterPro"/>
</dbReference>
<dbReference type="PANTHER" id="PTHR13789">
    <property type="entry name" value="MONOOXYGENASE"/>
    <property type="match status" value="1"/>
</dbReference>
<proteinExistence type="predicted"/>
<dbReference type="Proteomes" id="UP000535415">
    <property type="component" value="Unassembled WGS sequence"/>
</dbReference>
<comment type="caution">
    <text evidence="4">The sequence shown here is derived from an EMBL/GenBank/DDBJ whole genome shotgun (WGS) entry which is preliminary data.</text>
</comment>
<keyword evidence="1" id="KW-0560">Oxidoreductase</keyword>
<feature type="domain" description="FAD-binding" evidence="3">
    <location>
        <begin position="253"/>
        <end position="314"/>
    </location>
</feature>
<accession>A0A7W9EY66</accession>
<reference evidence="4 5" key="1">
    <citation type="submission" date="2020-08" db="EMBL/GenBank/DDBJ databases">
        <title>Genomic Encyclopedia of Type Strains, Phase IV (KMG-IV): sequencing the most valuable type-strain genomes for metagenomic binning, comparative biology and taxonomic classification.</title>
        <authorList>
            <person name="Goeker M."/>
        </authorList>
    </citation>
    <scope>NUCLEOTIDE SEQUENCE [LARGE SCALE GENOMIC DNA]</scope>
    <source>
        <strain evidence="4 5">DSM 101064</strain>
    </source>
</reference>
<gene>
    <name evidence="4" type="ORF">FHS72_002063</name>
</gene>
<evidence type="ECO:0000259" key="3">
    <source>
        <dbReference type="Pfam" id="PF01494"/>
    </source>
</evidence>
<keyword evidence="2" id="KW-0503">Monooxygenase</keyword>
<dbReference type="InterPro" id="IPR002938">
    <property type="entry name" value="FAD-bd"/>
</dbReference>
<name>A0A7W9EY66_9RHOB</name>
<dbReference type="PRINTS" id="PR00420">
    <property type="entry name" value="RNGMNOXGNASE"/>
</dbReference>
<organism evidence="4 5">
    <name type="scientific">Yoonia ponticola</name>
    <dbReference type="NCBI Taxonomy" id="1524255"/>
    <lineage>
        <taxon>Bacteria</taxon>
        <taxon>Pseudomonadati</taxon>
        <taxon>Pseudomonadota</taxon>
        <taxon>Alphaproteobacteria</taxon>
        <taxon>Rhodobacterales</taxon>
        <taxon>Paracoccaceae</taxon>
        <taxon>Yoonia</taxon>
    </lineage>
</organism>
<dbReference type="Gene3D" id="3.50.50.60">
    <property type="entry name" value="FAD/NAD(P)-binding domain"/>
    <property type="match status" value="1"/>
</dbReference>
<evidence type="ECO:0000256" key="2">
    <source>
        <dbReference type="ARBA" id="ARBA00023033"/>
    </source>
</evidence>
<dbReference type="AlphaFoldDB" id="A0A7W9EY66"/>
<dbReference type="InterPro" id="IPR050493">
    <property type="entry name" value="FAD-dep_Monooxygenase_BioMet"/>
</dbReference>
<sequence length="408" mass="43597">MSASNKIAVVGAGIGGFAVASMLADQGHDVTVFDQFDAPRPVGSGLVIQPIGQAVLDCVGAGDLARAKGNFITRMLGHVEPSGRRVLDVHYDRRHGQQRGLAIHRASLLDALFVASKTRDLRLISSAEIVKAGGGMLYAADGQSFGPFDLIIDSAGAGSPLSPIASRPLAYGAIWGTVDWPETDLPPDYLSQCYRRADRMVGVLPIGTLPGDDTPKAAVFWSMPRDGHAAWQERGLDAWRDEATALWPAFAPFADQITAANQMTMARYTHGTLRKPYGDGVVHIGDAAHRASPQLGQGANMALLDALALARAVSVASLDRAPALYAKARRWHVWAFQAMSAAFTPQYQSDSTFLPKLRDYVMFPVSQIPPAPSVLTQIVRGTILPPTGRLTHVGTPNFRENSPASTAV</sequence>
<dbReference type="PANTHER" id="PTHR13789:SF309">
    <property type="entry name" value="PUTATIVE (AFU_ORTHOLOGUE AFUA_6G14510)-RELATED"/>
    <property type="match status" value="1"/>
</dbReference>
<dbReference type="EMBL" id="JACIJM010000005">
    <property type="protein sequence ID" value="MBB5722437.1"/>
    <property type="molecule type" value="Genomic_DNA"/>
</dbReference>
<dbReference type="SUPFAM" id="SSF51905">
    <property type="entry name" value="FAD/NAD(P)-binding domain"/>
    <property type="match status" value="1"/>
</dbReference>
<dbReference type="InterPro" id="IPR036188">
    <property type="entry name" value="FAD/NAD-bd_sf"/>
</dbReference>
<dbReference type="Pfam" id="PF13450">
    <property type="entry name" value="NAD_binding_8"/>
    <property type="match status" value="1"/>
</dbReference>
<evidence type="ECO:0000256" key="1">
    <source>
        <dbReference type="ARBA" id="ARBA00023002"/>
    </source>
</evidence>
<protein>
    <submittedName>
        <fullName evidence="4">2-polyprenyl-6-methoxyphenol hydroxylase-like FAD-dependent oxidoreductase</fullName>
    </submittedName>
</protein>
<evidence type="ECO:0000313" key="4">
    <source>
        <dbReference type="EMBL" id="MBB5722437.1"/>
    </source>
</evidence>
<evidence type="ECO:0000313" key="5">
    <source>
        <dbReference type="Proteomes" id="UP000535415"/>
    </source>
</evidence>